<dbReference type="Proteomes" id="UP000887013">
    <property type="component" value="Unassembled WGS sequence"/>
</dbReference>
<dbReference type="OrthoDB" id="5967017at2759"/>
<reference evidence="2" key="1">
    <citation type="submission" date="2020-08" db="EMBL/GenBank/DDBJ databases">
        <title>Multicomponent nature underlies the extraordinary mechanical properties of spider dragline silk.</title>
        <authorList>
            <person name="Kono N."/>
            <person name="Nakamura H."/>
            <person name="Mori M."/>
            <person name="Yoshida Y."/>
            <person name="Ohtoshi R."/>
            <person name="Malay A.D."/>
            <person name="Moran D.A.P."/>
            <person name="Tomita M."/>
            <person name="Numata K."/>
            <person name="Arakawa K."/>
        </authorList>
    </citation>
    <scope>NUCLEOTIDE SEQUENCE</scope>
</reference>
<sequence>MFLLKTRSSDVEDMDAIDIQEMNKRIKNRQQVLSHLRERFGEEYLGQLHQRTLHRAQVKPLAVDDMVLLESDSKKRTYGPLARVLELIPGKDSRNRVARIKTQFSELLRLI</sequence>
<organism evidence="2 3">
    <name type="scientific">Nephila pilipes</name>
    <name type="common">Giant wood spider</name>
    <name type="synonym">Nephila maculata</name>
    <dbReference type="NCBI Taxonomy" id="299642"/>
    <lineage>
        <taxon>Eukaryota</taxon>
        <taxon>Metazoa</taxon>
        <taxon>Ecdysozoa</taxon>
        <taxon>Arthropoda</taxon>
        <taxon>Chelicerata</taxon>
        <taxon>Arachnida</taxon>
        <taxon>Araneae</taxon>
        <taxon>Araneomorphae</taxon>
        <taxon>Entelegynae</taxon>
        <taxon>Araneoidea</taxon>
        <taxon>Nephilidae</taxon>
        <taxon>Nephila</taxon>
    </lineage>
</organism>
<feature type="domain" description="DUF5641" evidence="1">
    <location>
        <begin position="25"/>
        <end position="110"/>
    </location>
</feature>
<comment type="caution">
    <text evidence="2">The sequence shown here is derived from an EMBL/GenBank/DDBJ whole genome shotgun (WGS) entry which is preliminary data.</text>
</comment>
<dbReference type="Pfam" id="PF18701">
    <property type="entry name" value="DUF5641"/>
    <property type="match status" value="1"/>
</dbReference>
<name>A0A8X6Q350_NEPPI</name>
<keyword evidence="3" id="KW-1185">Reference proteome</keyword>
<dbReference type="AlphaFoldDB" id="A0A8X6Q350"/>
<accession>A0A8X6Q350</accession>
<evidence type="ECO:0000313" key="2">
    <source>
        <dbReference type="EMBL" id="GFU03830.1"/>
    </source>
</evidence>
<gene>
    <name evidence="2" type="primary">AVEN_255564_1</name>
    <name evidence="2" type="ORF">NPIL_394811</name>
</gene>
<dbReference type="EMBL" id="BMAW01076928">
    <property type="protein sequence ID" value="GFU03830.1"/>
    <property type="molecule type" value="Genomic_DNA"/>
</dbReference>
<dbReference type="InterPro" id="IPR040676">
    <property type="entry name" value="DUF5641"/>
</dbReference>
<evidence type="ECO:0000313" key="3">
    <source>
        <dbReference type="Proteomes" id="UP000887013"/>
    </source>
</evidence>
<proteinExistence type="predicted"/>
<evidence type="ECO:0000259" key="1">
    <source>
        <dbReference type="Pfam" id="PF18701"/>
    </source>
</evidence>
<protein>
    <submittedName>
        <fullName evidence="2">DUF5641 domain-containing protein</fullName>
    </submittedName>
</protein>